<dbReference type="InterPro" id="IPR016030">
    <property type="entry name" value="CblAdoTrfase-like"/>
</dbReference>
<evidence type="ECO:0000256" key="3">
    <source>
        <dbReference type="ARBA" id="ARBA00022679"/>
    </source>
</evidence>
<feature type="domain" description="Cobalamin adenosyltransferase-like" evidence="7">
    <location>
        <begin position="9"/>
        <end position="166"/>
    </location>
</feature>
<dbReference type="FunFam" id="1.20.1200.10:FF:000001">
    <property type="entry name" value="Cob(I)yrinic acid a,c-diamide adenosyltransferase"/>
    <property type="match status" value="1"/>
</dbReference>
<evidence type="ECO:0000313" key="8">
    <source>
        <dbReference type="EMBL" id="HDK38067.1"/>
    </source>
</evidence>
<sequence>MPLARLTRITTRSGDAGQTGLADGQRLDKDSPRIQALGDIDELNATLGLVKVYCPDNEYTRLIAAIQQRLFDLGGELALPESTMISIDQVRELEQQLDQINAGLPVLKEFVLPGGNPAAAHAHLARAICRRAERSLWGLSHKESVNSESLKYLNRLSDLLFVLARALARQSSTTEPTWNRET</sequence>
<gene>
    <name evidence="8" type="ORF">ENG92_03520</name>
</gene>
<dbReference type="UniPathway" id="UPA00148">
    <property type="reaction ID" value="UER00233"/>
</dbReference>
<evidence type="ECO:0000256" key="2">
    <source>
        <dbReference type="ARBA" id="ARBA00011233"/>
    </source>
</evidence>
<accession>A0A831JRN2</accession>
<comment type="subunit">
    <text evidence="2">Homotrimer.</text>
</comment>
<evidence type="ECO:0000256" key="6">
    <source>
        <dbReference type="RuleBase" id="RU366026"/>
    </source>
</evidence>
<dbReference type="NCBIfam" id="TIGR00636">
    <property type="entry name" value="PduO_Nterm"/>
    <property type="match status" value="1"/>
</dbReference>
<dbReference type="EMBL" id="DRCV01000156">
    <property type="protein sequence ID" value="HDK38067.1"/>
    <property type="molecule type" value="Genomic_DNA"/>
</dbReference>
<dbReference type="PANTHER" id="PTHR12213:SF0">
    <property type="entry name" value="CORRINOID ADENOSYLTRANSFERASE MMAB"/>
    <property type="match status" value="1"/>
</dbReference>
<dbReference type="GO" id="GO:0009236">
    <property type="term" value="P:cobalamin biosynthetic process"/>
    <property type="evidence" value="ECO:0007669"/>
    <property type="project" value="UniProtKB-UniRule"/>
</dbReference>
<dbReference type="PANTHER" id="PTHR12213">
    <property type="entry name" value="CORRINOID ADENOSYLTRANSFERASE"/>
    <property type="match status" value="1"/>
</dbReference>
<comment type="catalytic activity">
    <reaction evidence="6">
        <text>2 cob(II)alamin + reduced [electron-transfer flavoprotein] + 2 ATP = 2 adenosylcob(III)alamin + 2 triphosphate + oxidized [electron-transfer flavoprotein] + 3 H(+)</text>
        <dbReference type="Rhea" id="RHEA:28671"/>
        <dbReference type="Rhea" id="RHEA-COMP:10685"/>
        <dbReference type="Rhea" id="RHEA-COMP:10686"/>
        <dbReference type="ChEBI" id="CHEBI:15378"/>
        <dbReference type="ChEBI" id="CHEBI:16304"/>
        <dbReference type="ChEBI" id="CHEBI:18036"/>
        <dbReference type="ChEBI" id="CHEBI:18408"/>
        <dbReference type="ChEBI" id="CHEBI:30616"/>
        <dbReference type="ChEBI" id="CHEBI:57692"/>
        <dbReference type="ChEBI" id="CHEBI:58307"/>
        <dbReference type="EC" id="2.5.1.17"/>
    </reaction>
</comment>
<comment type="pathway">
    <text evidence="6">Cofactor biosynthesis; adenosylcobalamin biosynthesis; adenosylcobalamin from cob(II)yrinate a,c-diamide: step 2/7.</text>
</comment>
<keyword evidence="6" id="KW-0169">Cobalamin biosynthesis</keyword>
<protein>
    <recommendedName>
        <fullName evidence="6">Corrinoid adenosyltransferase</fullName>
        <ecNumber evidence="6">2.5.1.17</ecNumber>
    </recommendedName>
    <alternativeName>
        <fullName evidence="6">Cob(II)alamin adenosyltransferase</fullName>
    </alternativeName>
    <alternativeName>
        <fullName evidence="6">Cob(II)yrinic acid a,c-diamide adenosyltransferase</fullName>
    </alternativeName>
    <alternativeName>
        <fullName evidence="6">Cobinamide/cobalamin adenosyltransferase</fullName>
    </alternativeName>
</protein>
<dbReference type="GO" id="GO:0005524">
    <property type="term" value="F:ATP binding"/>
    <property type="evidence" value="ECO:0007669"/>
    <property type="project" value="UniProtKB-UniRule"/>
</dbReference>
<dbReference type="Pfam" id="PF01923">
    <property type="entry name" value="Cob_adeno_trans"/>
    <property type="match status" value="1"/>
</dbReference>
<keyword evidence="4 6" id="KW-0547">Nucleotide-binding</keyword>
<proteinExistence type="inferred from homology"/>
<name>A0A831JRN2_9GAMM</name>
<keyword evidence="5 6" id="KW-0067">ATP-binding</keyword>
<dbReference type="InterPro" id="IPR029499">
    <property type="entry name" value="PduO-typ"/>
</dbReference>
<dbReference type="Gene3D" id="1.20.1200.10">
    <property type="entry name" value="Cobalamin adenosyltransferase-like"/>
    <property type="match status" value="1"/>
</dbReference>
<dbReference type="AlphaFoldDB" id="A0A831JRN2"/>
<comment type="similarity">
    <text evidence="1 6">Belongs to the Cob(I)alamin adenosyltransferase family.</text>
</comment>
<dbReference type="InterPro" id="IPR036451">
    <property type="entry name" value="CblAdoTrfase-like_sf"/>
</dbReference>
<dbReference type="SUPFAM" id="SSF89028">
    <property type="entry name" value="Cobalamin adenosyltransferase-like"/>
    <property type="match status" value="1"/>
</dbReference>
<keyword evidence="3 6" id="KW-0808">Transferase</keyword>
<dbReference type="GO" id="GO:0008817">
    <property type="term" value="F:corrinoid adenosyltransferase activity"/>
    <property type="evidence" value="ECO:0007669"/>
    <property type="project" value="UniProtKB-UniRule"/>
</dbReference>
<comment type="catalytic activity">
    <reaction evidence="6">
        <text>2 cob(II)yrinate a,c diamide + reduced [electron-transfer flavoprotein] + 2 ATP = 2 adenosylcob(III)yrinate a,c-diamide + 2 triphosphate + oxidized [electron-transfer flavoprotein] + 3 H(+)</text>
        <dbReference type="Rhea" id="RHEA:11528"/>
        <dbReference type="Rhea" id="RHEA-COMP:10685"/>
        <dbReference type="Rhea" id="RHEA-COMP:10686"/>
        <dbReference type="ChEBI" id="CHEBI:15378"/>
        <dbReference type="ChEBI" id="CHEBI:18036"/>
        <dbReference type="ChEBI" id="CHEBI:30616"/>
        <dbReference type="ChEBI" id="CHEBI:57692"/>
        <dbReference type="ChEBI" id="CHEBI:58307"/>
        <dbReference type="ChEBI" id="CHEBI:58503"/>
        <dbReference type="ChEBI" id="CHEBI:58537"/>
        <dbReference type="EC" id="2.5.1.17"/>
    </reaction>
</comment>
<evidence type="ECO:0000256" key="1">
    <source>
        <dbReference type="ARBA" id="ARBA00007487"/>
    </source>
</evidence>
<evidence type="ECO:0000259" key="7">
    <source>
        <dbReference type="Pfam" id="PF01923"/>
    </source>
</evidence>
<organism evidence="8">
    <name type="scientific">Thiolapillus brandeum</name>
    <dbReference type="NCBI Taxonomy" id="1076588"/>
    <lineage>
        <taxon>Bacteria</taxon>
        <taxon>Pseudomonadati</taxon>
        <taxon>Pseudomonadota</taxon>
        <taxon>Gammaproteobacteria</taxon>
        <taxon>Chromatiales</taxon>
        <taxon>Sedimenticolaceae</taxon>
        <taxon>Thiolapillus</taxon>
    </lineage>
</organism>
<evidence type="ECO:0000256" key="4">
    <source>
        <dbReference type="ARBA" id="ARBA00022741"/>
    </source>
</evidence>
<comment type="caution">
    <text evidence="8">The sequence shown here is derived from an EMBL/GenBank/DDBJ whole genome shotgun (WGS) entry which is preliminary data.</text>
</comment>
<dbReference type="EC" id="2.5.1.17" evidence="6"/>
<dbReference type="Proteomes" id="UP000885822">
    <property type="component" value="Unassembled WGS sequence"/>
</dbReference>
<reference evidence="8" key="1">
    <citation type="journal article" date="2020" name="mSystems">
        <title>Genome- and Community-Level Interaction Insights into Carbon Utilization and Element Cycling Functions of Hydrothermarchaeota in Hydrothermal Sediment.</title>
        <authorList>
            <person name="Zhou Z."/>
            <person name="Liu Y."/>
            <person name="Xu W."/>
            <person name="Pan J."/>
            <person name="Luo Z.H."/>
            <person name="Li M."/>
        </authorList>
    </citation>
    <scope>NUCLEOTIDE SEQUENCE [LARGE SCALE GENOMIC DNA]</scope>
    <source>
        <strain evidence="8">HyVt-26</strain>
    </source>
</reference>
<evidence type="ECO:0000256" key="5">
    <source>
        <dbReference type="ARBA" id="ARBA00022840"/>
    </source>
</evidence>